<evidence type="ECO:0000313" key="1">
    <source>
        <dbReference type="EMBL" id="MDC3421329.1"/>
    </source>
</evidence>
<evidence type="ECO:0000313" key="2">
    <source>
        <dbReference type="Proteomes" id="UP001145072"/>
    </source>
</evidence>
<dbReference type="RefSeq" id="WP_259869478.1">
    <property type="nucleotide sequence ID" value="NZ_JAMQJZ010000010.1"/>
</dbReference>
<accession>A0A9X4AJ29</accession>
<organism evidence="1 2">
    <name type="scientific">Aquibacillus koreensis</name>
    <dbReference type="NCBI Taxonomy" id="279446"/>
    <lineage>
        <taxon>Bacteria</taxon>
        <taxon>Bacillati</taxon>
        <taxon>Bacillota</taxon>
        <taxon>Bacilli</taxon>
        <taxon>Bacillales</taxon>
        <taxon>Bacillaceae</taxon>
        <taxon>Aquibacillus</taxon>
    </lineage>
</organism>
<name>A0A9X4AJ29_9BACI</name>
<dbReference type="AlphaFoldDB" id="A0A9X4AJ29"/>
<gene>
    <name evidence="1" type="ORF">NC661_13215</name>
</gene>
<protein>
    <submittedName>
        <fullName evidence="1">Nucleotidyltransferase domain-containing protein</fullName>
    </submittedName>
</protein>
<reference evidence="1" key="1">
    <citation type="submission" date="2022-06" db="EMBL/GenBank/DDBJ databases">
        <title>Aquibacillus sp. a new bacterium isolated from soil saline samples.</title>
        <authorList>
            <person name="Galisteo C."/>
            <person name="De La Haba R."/>
            <person name="Sanchez-Porro C."/>
            <person name="Ventosa A."/>
        </authorList>
    </citation>
    <scope>NUCLEOTIDE SEQUENCE</scope>
    <source>
        <strain evidence="1">JCM 12387</strain>
    </source>
</reference>
<keyword evidence="2" id="KW-1185">Reference proteome</keyword>
<dbReference type="InterPro" id="IPR018775">
    <property type="entry name" value="RlaP"/>
</dbReference>
<sequence length="316" mass="37098">MRNDFLSILEENTLYRVITGSTAYGLANEHSDIDEKAFVILPIAYQFQLGKEWETETFHNPDIEYHSLKKALFLLSVQNPTMLETLFVPENCIVEQTAFGRKIRENRDIFLSQQCFYTFGGYARDQLVRIKNSLFGLSEEEQNSHLQLKLTNMIDACKDKYDLQQIEMNINEVRVENDHRHIALCNLRANNIDLLQLSPMISELGNTLKSYQKRKQVKKPEEKLYKHAMHLVRLLLTGIEVLKTAELTVYRQKDQALLRSIRNQEMSWDELFLLTEKLFVELEQAKEHSPLPKKIDKEKINQLYTNMMVDYFGLQT</sequence>
<comment type="caution">
    <text evidence="1">The sequence shown here is derived from an EMBL/GenBank/DDBJ whole genome shotgun (WGS) entry which is preliminary data.</text>
</comment>
<dbReference type="Proteomes" id="UP001145072">
    <property type="component" value="Unassembled WGS sequence"/>
</dbReference>
<dbReference type="Pfam" id="PF10127">
    <property type="entry name" value="RlaP"/>
    <property type="match status" value="1"/>
</dbReference>
<dbReference type="PANTHER" id="PTHR34817">
    <property type="entry name" value="NUCLEOTIDYLTRANSFERASE"/>
    <property type="match status" value="1"/>
</dbReference>
<proteinExistence type="predicted"/>
<dbReference type="EMBL" id="JAMQJZ010000010">
    <property type="protein sequence ID" value="MDC3421329.1"/>
    <property type="molecule type" value="Genomic_DNA"/>
</dbReference>
<dbReference type="PANTHER" id="PTHR34817:SF1">
    <property type="entry name" value="NUCLEOTIDYLTRANSFERASE"/>
    <property type="match status" value="1"/>
</dbReference>